<protein>
    <submittedName>
        <fullName evidence="3">Uncharacterized protein</fullName>
    </submittedName>
</protein>
<dbReference type="Proteomes" id="UP001151760">
    <property type="component" value="Unassembled WGS sequence"/>
</dbReference>
<accession>A0ABQ5HZ70</accession>
<keyword evidence="4" id="KW-1185">Reference proteome</keyword>
<reference evidence="3" key="1">
    <citation type="journal article" date="2022" name="Int. J. Mol. Sci.">
        <title>Draft Genome of Tanacetum Coccineum: Genomic Comparison of Closely Related Tanacetum-Family Plants.</title>
        <authorList>
            <person name="Yamashiro T."/>
            <person name="Shiraishi A."/>
            <person name="Nakayama K."/>
            <person name="Satake H."/>
        </authorList>
    </citation>
    <scope>NUCLEOTIDE SEQUENCE</scope>
</reference>
<proteinExistence type="predicted"/>
<reference evidence="3" key="2">
    <citation type="submission" date="2022-01" db="EMBL/GenBank/DDBJ databases">
        <authorList>
            <person name="Yamashiro T."/>
            <person name="Shiraishi A."/>
            <person name="Satake H."/>
            <person name="Nakayama K."/>
        </authorList>
    </citation>
    <scope>NUCLEOTIDE SEQUENCE</scope>
</reference>
<evidence type="ECO:0000313" key="4">
    <source>
        <dbReference type="Proteomes" id="UP001151760"/>
    </source>
</evidence>
<evidence type="ECO:0000256" key="1">
    <source>
        <dbReference type="SAM" id="Coils"/>
    </source>
</evidence>
<evidence type="ECO:0000256" key="2">
    <source>
        <dbReference type="SAM" id="MobiDB-lite"/>
    </source>
</evidence>
<feature type="compositionally biased region" description="Polar residues" evidence="2">
    <location>
        <begin position="54"/>
        <end position="63"/>
    </location>
</feature>
<sequence>MTLYGTKTEAMQLTTKRKVAVLDAEAEVAFLADVECTCDDNPMQQQLSMANLNHPSSSTLATKDSQDDPTEASPDPDPSAIPTLCAYMINTFIRCHRTFTTQAMLLLTCMIVTRPSLRLEYCLNDICSSLEKDICSIVLASDIVVPPSSNCLCEELRSNCDREHSKVVELEAEILKKQQMLNESEKRCAFIEKNHVNLQVKFQKYKECLQNQRVCDNSNSTASNAIFEINKLKDQLQGKDDTIRNLQTQINITRMLNVGSTVGSFDKQALETELTQLKDALTSVRIQIDGYKAENVNLKRRYEELSKSNAYSRSTFTAKINALTAENAKLKTELSGKKSSGSTASEKPKVLASGMYTNSSKYIPPPKRANWVKPTPLPKKKQVTFQEPPRTSNRPTQKPPVQQNKKPNVPVNLSTRTKPATESRKPMPKSHTRNHRILPSKSVNARRAADHNRKLNVVDHNQFVIRSLKSVNTKTPQAKHSVNHTKKVWKATRNHNVNTTKTAWRPTGKVVGSVKPQWKPTG</sequence>
<feature type="coiled-coil region" evidence="1">
    <location>
        <begin position="153"/>
        <end position="201"/>
    </location>
</feature>
<keyword evidence="1" id="KW-0175">Coiled coil</keyword>
<feature type="region of interest" description="Disordered" evidence="2">
    <location>
        <begin position="331"/>
        <end position="350"/>
    </location>
</feature>
<evidence type="ECO:0000313" key="3">
    <source>
        <dbReference type="EMBL" id="GJT92592.1"/>
    </source>
</evidence>
<feature type="compositionally biased region" description="Polar residues" evidence="2">
    <location>
        <begin position="383"/>
        <end position="418"/>
    </location>
</feature>
<feature type="region of interest" description="Disordered" evidence="2">
    <location>
        <begin position="356"/>
        <end position="434"/>
    </location>
</feature>
<feature type="region of interest" description="Disordered" evidence="2">
    <location>
        <begin position="54"/>
        <end position="78"/>
    </location>
</feature>
<comment type="caution">
    <text evidence="3">The sequence shown here is derived from an EMBL/GenBank/DDBJ whole genome shotgun (WGS) entry which is preliminary data.</text>
</comment>
<dbReference type="EMBL" id="BQNB010020124">
    <property type="protein sequence ID" value="GJT92592.1"/>
    <property type="molecule type" value="Genomic_DNA"/>
</dbReference>
<organism evidence="3 4">
    <name type="scientific">Tanacetum coccineum</name>
    <dbReference type="NCBI Taxonomy" id="301880"/>
    <lineage>
        <taxon>Eukaryota</taxon>
        <taxon>Viridiplantae</taxon>
        <taxon>Streptophyta</taxon>
        <taxon>Embryophyta</taxon>
        <taxon>Tracheophyta</taxon>
        <taxon>Spermatophyta</taxon>
        <taxon>Magnoliopsida</taxon>
        <taxon>eudicotyledons</taxon>
        <taxon>Gunneridae</taxon>
        <taxon>Pentapetalae</taxon>
        <taxon>asterids</taxon>
        <taxon>campanulids</taxon>
        <taxon>Asterales</taxon>
        <taxon>Asteraceae</taxon>
        <taxon>Asteroideae</taxon>
        <taxon>Anthemideae</taxon>
        <taxon>Anthemidinae</taxon>
        <taxon>Tanacetum</taxon>
    </lineage>
</organism>
<name>A0ABQ5HZ70_9ASTR</name>
<gene>
    <name evidence="3" type="ORF">Tco_1081437</name>
</gene>